<organism evidence="4 5">
    <name type="scientific">Littorina saxatilis</name>
    <dbReference type="NCBI Taxonomy" id="31220"/>
    <lineage>
        <taxon>Eukaryota</taxon>
        <taxon>Metazoa</taxon>
        <taxon>Spiralia</taxon>
        <taxon>Lophotrochozoa</taxon>
        <taxon>Mollusca</taxon>
        <taxon>Gastropoda</taxon>
        <taxon>Caenogastropoda</taxon>
        <taxon>Littorinimorpha</taxon>
        <taxon>Littorinoidea</taxon>
        <taxon>Littorinidae</taxon>
        <taxon>Littorina</taxon>
    </lineage>
</organism>
<dbReference type="GO" id="GO:0046872">
    <property type="term" value="F:metal ion binding"/>
    <property type="evidence" value="ECO:0007669"/>
    <property type="project" value="UniProtKB-KW"/>
</dbReference>
<dbReference type="SUPFAM" id="SSF55486">
    <property type="entry name" value="Metalloproteases ('zincins'), catalytic domain"/>
    <property type="match status" value="1"/>
</dbReference>
<keyword evidence="2" id="KW-0732">Signal</keyword>
<comment type="caution">
    <text evidence="1">Lacks conserved residue(s) required for the propagation of feature annotation.</text>
</comment>
<keyword evidence="1" id="KW-0479">Metal-binding</keyword>
<name>A0AAN9BA01_9CAEN</name>
<evidence type="ECO:0000313" key="4">
    <source>
        <dbReference type="EMBL" id="KAK7101301.1"/>
    </source>
</evidence>
<protein>
    <recommendedName>
        <fullName evidence="3">Peptidase M12B domain-containing protein</fullName>
    </recommendedName>
</protein>
<keyword evidence="5" id="KW-1185">Reference proteome</keyword>
<dbReference type="InterPro" id="IPR001590">
    <property type="entry name" value="Peptidase_M12B"/>
</dbReference>
<feature type="binding site" evidence="1">
    <location>
        <position position="399"/>
    </location>
    <ligand>
        <name>Zn(2+)</name>
        <dbReference type="ChEBI" id="CHEBI:29105"/>
        <note>catalytic</note>
    </ligand>
</feature>
<evidence type="ECO:0000259" key="3">
    <source>
        <dbReference type="PROSITE" id="PS50215"/>
    </source>
</evidence>
<feature type="active site" evidence="1">
    <location>
        <position position="400"/>
    </location>
</feature>
<reference evidence="4 5" key="1">
    <citation type="submission" date="2024-02" db="EMBL/GenBank/DDBJ databases">
        <title>Chromosome-scale genome assembly of the rough periwinkle Littorina saxatilis.</title>
        <authorList>
            <person name="De Jode A."/>
            <person name="Faria R."/>
            <person name="Formenti G."/>
            <person name="Sims Y."/>
            <person name="Smith T.P."/>
            <person name="Tracey A."/>
            <person name="Wood J.M.D."/>
            <person name="Zagrodzka Z.B."/>
            <person name="Johannesson K."/>
            <person name="Butlin R.K."/>
            <person name="Leder E.H."/>
        </authorList>
    </citation>
    <scope>NUCLEOTIDE SEQUENCE [LARGE SCALE GENOMIC DNA]</scope>
    <source>
        <strain evidence="4">Snail1</strain>
        <tissue evidence="4">Muscle</tissue>
    </source>
</reference>
<dbReference type="PROSITE" id="PS50215">
    <property type="entry name" value="ADAM_MEPRO"/>
    <property type="match status" value="1"/>
</dbReference>
<evidence type="ECO:0000256" key="1">
    <source>
        <dbReference type="PROSITE-ProRule" id="PRU00276"/>
    </source>
</evidence>
<dbReference type="PANTHER" id="PTHR11905:SF248">
    <property type="entry name" value="DISINTEGRIN AND METALLOPROTEINASE DOMAIN-CONTAINING PROTEIN UNC-71"/>
    <property type="match status" value="1"/>
</dbReference>
<dbReference type="PANTHER" id="PTHR11905">
    <property type="entry name" value="ADAM A DISINTEGRIN AND METALLOPROTEASE DOMAIN"/>
    <property type="match status" value="1"/>
</dbReference>
<accession>A0AAN9BA01</accession>
<proteinExistence type="predicted"/>
<dbReference type="GO" id="GO:0006509">
    <property type="term" value="P:membrane protein ectodomain proteolysis"/>
    <property type="evidence" value="ECO:0007669"/>
    <property type="project" value="TreeGrafter"/>
</dbReference>
<dbReference type="InterPro" id="IPR024079">
    <property type="entry name" value="MetalloPept_cat_dom_sf"/>
</dbReference>
<feature type="signal peptide" evidence="2">
    <location>
        <begin position="1"/>
        <end position="45"/>
    </location>
</feature>
<dbReference type="Pfam" id="PF13582">
    <property type="entry name" value="Reprolysin_3"/>
    <property type="match status" value="1"/>
</dbReference>
<sequence>MNCTGLTTAKQVLSLDCTSTNKLAMDLRLLCLLLVPLVTSRSAQSNPELTGHLKHIVRSANIGGYTFATLHAVDTNTNDGTAQTKRDIEAHASGSLSDKQSFSLHLASGERLRMSLKRRSIDTSGGTMTEITEDGRREVTRLQARGCFFSGPLDNGEGFASLAMCDGRLMGSVNTAKRYYEVHALPEGADKRSADDVTRVLVTWQDAAHAQEGMLAGDETMKRQILDKLEMHENDGIETPHDGSDDGQKRSISERTVTIEIANYLDSHYINGIKDKLNLTTTSQITDLMLNKWSAVANIFGDDQFIGWNITLKLVALEIWRINPSWYVTNASDSMFYRMDTICNGTKSLPYDQVTLHTGWPITHNGIGGLAWIGGVCMSRWHCIVILGGANTNYFTELHEFGHSLGLEHEVQMSHCASDTDPVRGFMQGKPPHFRGCYRQVLNATFTYSWKYCLHIIDNNNTVKEF</sequence>
<feature type="binding site" evidence="1">
    <location>
        <position position="403"/>
    </location>
    <ligand>
        <name>Zn(2+)</name>
        <dbReference type="ChEBI" id="CHEBI:29105"/>
        <note>catalytic</note>
    </ligand>
</feature>
<dbReference type="Proteomes" id="UP001374579">
    <property type="component" value="Unassembled WGS sequence"/>
</dbReference>
<evidence type="ECO:0000313" key="5">
    <source>
        <dbReference type="Proteomes" id="UP001374579"/>
    </source>
</evidence>
<keyword evidence="1" id="KW-0862">Zinc</keyword>
<dbReference type="EMBL" id="JBAMIC010000011">
    <property type="protein sequence ID" value="KAK7101301.1"/>
    <property type="molecule type" value="Genomic_DNA"/>
</dbReference>
<dbReference type="AlphaFoldDB" id="A0AAN9BA01"/>
<feature type="domain" description="Peptidase M12B" evidence="3">
    <location>
        <begin position="257"/>
        <end position="458"/>
    </location>
</feature>
<comment type="caution">
    <text evidence="4">The sequence shown here is derived from an EMBL/GenBank/DDBJ whole genome shotgun (WGS) entry which is preliminary data.</text>
</comment>
<evidence type="ECO:0000256" key="2">
    <source>
        <dbReference type="SAM" id="SignalP"/>
    </source>
</evidence>
<dbReference type="Gene3D" id="3.40.390.10">
    <property type="entry name" value="Collagenase (Catalytic Domain)"/>
    <property type="match status" value="1"/>
</dbReference>
<gene>
    <name evidence="4" type="ORF">V1264_024098</name>
</gene>
<feature type="binding site" evidence="1">
    <location>
        <position position="409"/>
    </location>
    <ligand>
        <name>Zn(2+)</name>
        <dbReference type="ChEBI" id="CHEBI:29105"/>
        <note>catalytic</note>
    </ligand>
</feature>
<dbReference type="GO" id="GO:0004222">
    <property type="term" value="F:metalloendopeptidase activity"/>
    <property type="evidence" value="ECO:0007669"/>
    <property type="project" value="InterPro"/>
</dbReference>
<feature type="chain" id="PRO_5043037074" description="Peptidase M12B domain-containing protein" evidence="2">
    <location>
        <begin position="46"/>
        <end position="466"/>
    </location>
</feature>